<keyword evidence="2" id="KW-0813">Transport</keyword>
<sequence>MAEAIMVAILGWFQCSSNPLGWWLVREPIMAGFWVGLIYGKPVEGIIIGAAINVAFLGWNSTGGANPSDLYSAGLLGTAIAIQGDISPEQAVVIAISLGVIGNYAWILFMSINSIIPSFQDKCAEKGDIKKLMFLQVVPSQLVVILVRGVPAFLAAYYGPPIIVSLLASIPVWGVAGFNAVGKVLPALGIAMLLKYMGRKDLLVFFGVGFAISAYTGMNNLLFAAIIGAAMGYIYVTLQPKEATMAALQVKSSQTGKASLYEGEDEI</sequence>
<dbReference type="PANTHER" id="PTHR32502:SF8">
    <property type="entry name" value="N-ACETYLGALACTOSAMINE PERMEASE IIC COMPONENT 1"/>
    <property type="match status" value="1"/>
</dbReference>
<feature type="transmembrane region" description="Helical" evidence="9">
    <location>
        <begin position="133"/>
        <end position="156"/>
    </location>
</feature>
<evidence type="ECO:0000256" key="1">
    <source>
        <dbReference type="ARBA" id="ARBA00004651"/>
    </source>
</evidence>
<evidence type="ECO:0000256" key="3">
    <source>
        <dbReference type="ARBA" id="ARBA00022475"/>
    </source>
</evidence>
<dbReference type="InterPro" id="IPR050303">
    <property type="entry name" value="GatZ_KbaZ_carbometab"/>
</dbReference>
<keyword evidence="11" id="KW-1185">Reference proteome</keyword>
<feature type="transmembrane region" description="Helical" evidence="9">
    <location>
        <begin position="33"/>
        <end position="58"/>
    </location>
</feature>
<dbReference type="Proteomes" id="UP000199662">
    <property type="component" value="Unassembled WGS sequence"/>
</dbReference>
<keyword evidence="4" id="KW-0762">Sugar transport</keyword>
<feature type="transmembrane region" description="Helical" evidence="9">
    <location>
        <begin position="92"/>
        <end position="112"/>
    </location>
</feature>
<keyword evidence="3" id="KW-1003">Cell membrane</keyword>
<reference evidence="10 11" key="1">
    <citation type="submission" date="2016-10" db="EMBL/GenBank/DDBJ databases">
        <authorList>
            <person name="de Groot N.N."/>
        </authorList>
    </citation>
    <scope>NUCLEOTIDE SEQUENCE [LARGE SCALE GENOMIC DNA]</scope>
    <source>
        <strain evidence="10 11">DSM 2179</strain>
    </source>
</reference>
<evidence type="ECO:0000313" key="11">
    <source>
        <dbReference type="Proteomes" id="UP000199662"/>
    </source>
</evidence>
<protein>
    <submittedName>
        <fullName evidence="10">PTS system, mannose-specific IIC component</fullName>
    </submittedName>
</protein>
<organism evidence="10 11">
    <name type="scientific">Propionispira arboris</name>
    <dbReference type="NCBI Taxonomy" id="84035"/>
    <lineage>
        <taxon>Bacteria</taxon>
        <taxon>Bacillati</taxon>
        <taxon>Bacillota</taxon>
        <taxon>Negativicutes</taxon>
        <taxon>Selenomonadales</taxon>
        <taxon>Selenomonadaceae</taxon>
        <taxon>Propionispira</taxon>
    </lineage>
</organism>
<evidence type="ECO:0000313" key="10">
    <source>
        <dbReference type="EMBL" id="SEJ29614.1"/>
    </source>
</evidence>
<dbReference type="STRING" id="84035.SAMN05660742_105178"/>
<dbReference type="InterPro" id="IPR004700">
    <property type="entry name" value="PTS_IIC_man"/>
</dbReference>
<dbReference type="EMBL" id="FNZK01000005">
    <property type="protein sequence ID" value="SEJ29614.1"/>
    <property type="molecule type" value="Genomic_DNA"/>
</dbReference>
<dbReference type="GO" id="GO:0009401">
    <property type="term" value="P:phosphoenolpyruvate-dependent sugar phosphotransferase system"/>
    <property type="evidence" value="ECO:0007669"/>
    <property type="project" value="UniProtKB-KW"/>
</dbReference>
<evidence type="ECO:0000256" key="7">
    <source>
        <dbReference type="ARBA" id="ARBA00022989"/>
    </source>
</evidence>
<feature type="transmembrane region" description="Helical" evidence="9">
    <location>
        <begin position="202"/>
        <end position="235"/>
    </location>
</feature>
<comment type="subcellular location">
    <subcellularLocation>
        <location evidence="1">Cell membrane</location>
        <topology evidence="1">Multi-pass membrane protein</topology>
    </subcellularLocation>
</comment>
<name>A0A1H6XPV4_9FIRM</name>
<dbReference type="PROSITE" id="PS51106">
    <property type="entry name" value="PTS_EIIC_TYPE_4"/>
    <property type="match status" value="1"/>
</dbReference>
<evidence type="ECO:0000256" key="4">
    <source>
        <dbReference type="ARBA" id="ARBA00022597"/>
    </source>
</evidence>
<gene>
    <name evidence="10" type="ORF">SAMN05660742_105178</name>
</gene>
<dbReference type="Pfam" id="PF03609">
    <property type="entry name" value="EII-Sor"/>
    <property type="match status" value="1"/>
</dbReference>
<keyword evidence="6 9" id="KW-0812">Transmembrane</keyword>
<accession>A0A1H6XPV4</accession>
<proteinExistence type="predicted"/>
<evidence type="ECO:0000256" key="8">
    <source>
        <dbReference type="ARBA" id="ARBA00023136"/>
    </source>
</evidence>
<evidence type="ECO:0000256" key="9">
    <source>
        <dbReference type="SAM" id="Phobius"/>
    </source>
</evidence>
<keyword evidence="8 9" id="KW-0472">Membrane</keyword>
<evidence type="ECO:0000256" key="5">
    <source>
        <dbReference type="ARBA" id="ARBA00022683"/>
    </source>
</evidence>
<evidence type="ECO:0000256" key="6">
    <source>
        <dbReference type="ARBA" id="ARBA00022692"/>
    </source>
</evidence>
<dbReference type="AlphaFoldDB" id="A0A1H6XPV4"/>
<dbReference type="PANTHER" id="PTHR32502">
    <property type="entry name" value="N-ACETYLGALACTOSAMINE PERMEASE II COMPONENT-RELATED"/>
    <property type="match status" value="1"/>
</dbReference>
<dbReference type="GO" id="GO:0005886">
    <property type="term" value="C:plasma membrane"/>
    <property type="evidence" value="ECO:0007669"/>
    <property type="project" value="UniProtKB-SubCell"/>
</dbReference>
<keyword evidence="7 9" id="KW-1133">Transmembrane helix</keyword>
<evidence type="ECO:0000256" key="2">
    <source>
        <dbReference type="ARBA" id="ARBA00022448"/>
    </source>
</evidence>
<keyword evidence="5" id="KW-0598">Phosphotransferase system</keyword>
<dbReference type="RefSeq" id="WP_091830399.1">
    <property type="nucleotide sequence ID" value="NZ_FNZK01000005.1"/>
</dbReference>
<feature type="transmembrane region" description="Helical" evidence="9">
    <location>
        <begin position="162"/>
        <end position="181"/>
    </location>
</feature>